<name>A0A6C0ARB4_9ZZZZ</name>
<feature type="domain" description="Glycosyltransferase 2-like" evidence="1">
    <location>
        <begin position="18"/>
        <end position="134"/>
    </location>
</feature>
<protein>
    <recommendedName>
        <fullName evidence="1">Glycosyltransferase 2-like domain-containing protein</fullName>
    </recommendedName>
</protein>
<dbReference type="PANTHER" id="PTHR22916">
    <property type="entry name" value="GLYCOSYLTRANSFERASE"/>
    <property type="match status" value="1"/>
</dbReference>
<dbReference type="CDD" id="cd00761">
    <property type="entry name" value="Glyco_tranf_GTA_type"/>
    <property type="match status" value="1"/>
</dbReference>
<accession>A0A6C0ARB4</accession>
<dbReference type="AlphaFoldDB" id="A0A6C0ARB4"/>
<dbReference type="InterPro" id="IPR029044">
    <property type="entry name" value="Nucleotide-diphossugar_trans"/>
</dbReference>
<dbReference type="EMBL" id="MN740764">
    <property type="protein sequence ID" value="QHS82282.1"/>
    <property type="molecule type" value="Genomic_DNA"/>
</dbReference>
<evidence type="ECO:0000313" key="2">
    <source>
        <dbReference type="EMBL" id="QHS82282.1"/>
    </source>
</evidence>
<dbReference type="SUPFAM" id="SSF53448">
    <property type="entry name" value="Nucleotide-diphospho-sugar transferases"/>
    <property type="match status" value="1"/>
</dbReference>
<evidence type="ECO:0000259" key="1">
    <source>
        <dbReference type="Pfam" id="PF00535"/>
    </source>
</evidence>
<dbReference type="InterPro" id="IPR001173">
    <property type="entry name" value="Glyco_trans_2-like"/>
</dbReference>
<dbReference type="Pfam" id="PF00535">
    <property type="entry name" value="Glycos_transf_2"/>
    <property type="match status" value="1"/>
</dbReference>
<reference evidence="2" key="1">
    <citation type="journal article" date="2020" name="Nature">
        <title>Giant virus diversity and host interactions through global metagenomics.</title>
        <authorList>
            <person name="Schulz F."/>
            <person name="Roux S."/>
            <person name="Paez-Espino D."/>
            <person name="Jungbluth S."/>
            <person name="Walsh D.A."/>
            <person name="Denef V.J."/>
            <person name="McMahon K.D."/>
            <person name="Konstantinidis K.T."/>
            <person name="Eloe-Fadrosh E.A."/>
            <person name="Kyrpides N.C."/>
            <person name="Woyke T."/>
        </authorList>
    </citation>
    <scope>NUCLEOTIDE SEQUENCE</scope>
    <source>
        <strain evidence="2">GVMAG-S-1101165-79</strain>
    </source>
</reference>
<dbReference type="Gene3D" id="3.90.550.10">
    <property type="entry name" value="Spore Coat Polysaccharide Biosynthesis Protein SpsA, Chain A"/>
    <property type="match status" value="1"/>
</dbReference>
<proteinExistence type="predicted"/>
<organism evidence="2">
    <name type="scientific">viral metagenome</name>
    <dbReference type="NCBI Taxonomy" id="1070528"/>
    <lineage>
        <taxon>unclassified sequences</taxon>
        <taxon>metagenomes</taxon>
        <taxon>organismal metagenomes</taxon>
    </lineage>
</organism>
<sequence>MGKTKKPQKVQKLQPFVTICTPTFNRRPFIPIMIKCFEHQTYPKDRIEWIIVDDGTDKIEDMVTHIPQVKYLKFNGKLTLGQKRNISNDNAKGEIIIYMDDDDYYPPDRISHAVDTLKKNPTALCAGSSAMYIHFKHINKMLQFGPYGPNHATAATFAFRKELLKQTRFDESSSVAEEKKFLKDYTIPFAQLNPNKSIVVFSHNHNSFDKKELLKQLPNPCIHETALKPSDLIKQSDILKFFMEDIDALLENYEPGRPENKPDVTKQLIEIKEQREKMMHEHMLKQAEQQQTMNMMSNPAFLQNKLNEQAMFIQQISLENSQLREKLAYLEDKIKYLITEKIQNFKSNRPEIPSSI</sequence>
<dbReference type="PANTHER" id="PTHR22916:SF71">
    <property type="entry name" value="GLYCOSYL TRANSFERASE"/>
    <property type="match status" value="1"/>
</dbReference>